<dbReference type="Gene3D" id="3.60.130.20">
    <property type="entry name" value="Oxoglutarate/iron-dependent oxygenase, C-terminal degradation domain"/>
    <property type="match status" value="1"/>
</dbReference>
<organism evidence="2 3">
    <name type="scientific">Cyanidiococcus yangmingshanensis</name>
    <dbReference type="NCBI Taxonomy" id="2690220"/>
    <lineage>
        <taxon>Eukaryota</taxon>
        <taxon>Rhodophyta</taxon>
        <taxon>Bangiophyceae</taxon>
        <taxon>Cyanidiales</taxon>
        <taxon>Cyanidiaceae</taxon>
        <taxon>Cyanidiococcus</taxon>
    </lineage>
</organism>
<accession>A0A7J7IHM5</accession>
<dbReference type="GO" id="GO:0016706">
    <property type="term" value="F:2-oxoglutarate-dependent dioxygenase activity"/>
    <property type="evidence" value="ECO:0007669"/>
    <property type="project" value="InterPro"/>
</dbReference>
<keyword evidence="3" id="KW-1185">Reference proteome</keyword>
<dbReference type="Pfam" id="PF10637">
    <property type="entry name" value="Ofd1_CTDD"/>
    <property type="match status" value="1"/>
</dbReference>
<evidence type="ECO:0000259" key="1">
    <source>
        <dbReference type="Pfam" id="PF10637"/>
    </source>
</evidence>
<dbReference type="PANTHER" id="PTHR12117:SF0">
    <property type="entry name" value="PROLYL 3-HYDROXYLASE OGFOD1"/>
    <property type="match status" value="1"/>
</dbReference>
<reference evidence="2 3" key="1">
    <citation type="journal article" date="2020" name="J. Phycol.">
        <title>Comparative genome analysis reveals Cyanidiococcus gen. nov., a new extremophilic red algal genus sister to Cyanidioschyzon (Cyanidioschyzonaceae, Rhodophyta).</title>
        <authorList>
            <person name="Liu S.-L."/>
            <person name="Chiang Y.-R."/>
            <person name="Yoon H.S."/>
            <person name="Fu H.-Y."/>
        </authorList>
    </citation>
    <scope>NUCLEOTIDE SEQUENCE [LARGE SCALE GENOMIC DNA]</scope>
    <source>
        <strain evidence="2 3">THAL066</strain>
    </source>
</reference>
<dbReference type="Proteomes" id="UP000530660">
    <property type="component" value="Unassembled WGS sequence"/>
</dbReference>
<dbReference type="AlphaFoldDB" id="A0A7J7IHM5"/>
<protein>
    <submittedName>
        <fullName evidence="2">2-oxoglutarate and iron-dependent oxygenase domain containing 1</fullName>
    </submittedName>
</protein>
<dbReference type="InterPro" id="IPR051842">
    <property type="entry name" value="uS12_prolyl_hydroxylase"/>
</dbReference>
<evidence type="ECO:0000313" key="3">
    <source>
        <dbReference type="Proteomes" id="UP000530660"/>
    </source>
</evidence>
<comment type="caution">
    <text evidence="2">The sequence shown here is derived from an EMBL/GenBank/DDBJ whole genome shotgun (WGS) entry which is preliminary data.</text>
</comment>
<gene>
    <name evidence="2" type="primary">OGFOD1_1</name>
    <name evidence="2" type="ORF">F1559_000480</name>
</gene>
<dbReference type="InterPro" id="IPR043044">
    <property type="entry name" value="TPA1/Ofd1_C"/>
</dbReference>
<dbReference type="OrthoDB" id="430522at2759"/>
<sequence>MDADKADQWQSGEYGGYECYMDTGDGDDDPSVYRDVDDTSTHSNHLLNLPPISNTLNLVLRDHGVLRFVKYISASAPSSRVDLSYEFAMERRLAAAASIDA</sequence>
<dbReference type="GO" id="GO:0005506">
    <property type="term" value="F:iron ion binding"/>
    <property type="evidence" value="ECO:0007669"/>
    <property type="project" value="InterPro"/>
</dbReference>
<dbReference type="PANTHER" id="PTHR12117">
    <property type="entry name" value="HISTONE ACETYLTRANSFERASE COMPLEX"/>
    <property type="match status" value="1"/>
</dbReference>
<dbReference type="GO" id="GO:0031418">
    <property type="term" value="F:L-ascorbic acid binding"/>
    <property type="evidence" value="ECO:0007669"/>
    <property type="project" value="InterPro"/>
</dbReference>
<dbReference type="InterPro" id="IPR019601">
    <property type="entry name" value="Oxoglutarate/Fe-dep_Oase_C"/>
</dbReference>
<feature type="domain" description="Oxoglutarate/iron-dependent oxygenase C-terminal degradation" evidence="1">
    <location>
        <begin position="6"/>
        <end position="90"/>
    </location>
</feature>
<dbReference type="EMBL" id="VWRR01000009">
    <property type="protein sequence ID" value="KAF6002615.1"/>
    <property type="molecule type" value="Genomic_DNA"/>
</dbReference>
<evidence type="ECO:0000313" key="2">
    <source>
        <dbReference type="EMBL" id="KAF6002615.1"/>
    </source>
</evidence>
<proteinExistence type="predicted"/>
<name>A0A7J7IHM5_9RHOD</name>